<evidence type="ECO:0000313" key="3">
    <source>
        <dbReference type="Proteomes" id="UP000799750"/>
    </source>
</evidence>
<evidence type="ECO:0000256" key="1">
    <source>
        <dbReference type="SAM" id="MobiDB-lite"/>
    </source>
</evidence>
<dbReference type="AlphaFoldDB" id="A0A6A6RF28"/>
<sequence length="415" mass="45446">MASISLGEIASITKKAVEIISALASAPADLRKAQVKVSALKIYLSAISRERHNPASTLNKSASIRRDAELLLGFCMAQLECVHAISRKYAGKGASMDLWTRTKWIAGDRQAWAEALSELEELRVELREYVRDVCIGVIGVNAVEAALDETDDEEKAVSTAIAKKNRKHPGRAVSAEERAELVQFAKTVTAQRKPAPNPTPNNNSGGGGGGGSSAKPKPRPAASAPRLECWVLRTRSSPTGVTKTWKQEKRAQCTLRQTAKELREAASAKTITTGSDEAVVTLLKEKDTKGKEAKQKDAKEKDTKEKVTKDKDAKQKDPKEKDGDKKGKDKEENKPKAPPAPKKPQADCRYGSECTALDCRYKHPQRGPCRYGEDCYNDKCGFEHGVRQCKFKVCRKAGCTFKHRAGQRGKVKDST</sequence>
<feature type="region of interest" description="Disordered" evidence="1">
    <location>
        <begin position="287"/>
        <end position="348"/>
    </location>
</feature>
<organism evidence="2 3">
    <name type="scientific">Lophium mytilinum</name>
    <dbReference type="NCBI Taxonomy" id="390894"/>
    <lineage>
        <taxon>Eukaryota</taxon>
        <taxon>Fungi</taxon>
        <taxon>Dikarya</taxon>
        <taxon>Ascomycota</taxon>
        <taxon>Pezizomycotina</taxon>
        <taxon>Dothideomycetes</taxon>
        <taxon>Pleosporomycetidae</taxon>
        <taxon>Mytilinidiales</taxon>
        <taxon>Mytilinidiaceae</taxon>
        <taxon>Lophium</taxon>
    </lineage>
</organism>
<name>A0A6A6RF28_9PEZI</name>
<proteinExistence type="predicted"/>
<keyword evidence="3" id="KW-1185">Reference proteome</keyword>
<gene>
    <name evidence="2" type="ORF">BU16DRAFT_5939</name>
</gene>
<dbReference type="Proteomes" id="UP000799750">
    <property type="component" value="Unassembled WGS sequence"/>
</dbReference>
<feature type="region of interest" description="Disordered" evidence="1">
    <location>
        <begin position="187"/>
        <end position="227"/>
    </location>
</feature>
<evidence type="ECO:0008006" key="4">
    <source>
        <dbReference type="Google" id="ProtNLM"/>
    </source>
</evidence>
<evidence type="ECO:0000313" key="2">
    <source>
        <dbReference type="EMBL" id="KAF2502353.1"/>
    </source>
</evidence>
<dbReference type="EMBL" id="MU004181">
    <property type="protein sequence ID" value="KAF2502353.1"/>
    <property type="molecule type" value="Genomic_DNA"/>
</dbReference>
<reference evidence="2" key="1">
    <citation type="journal article" date="2020" name="Stud. Mycol.">
        <title>101 Dothideomycetes genomes: a test case for predicting lifestyles and emergence of pathogens.</title>
        <authorList>
            <person name="Haridas S."/>
            <person name="Albert R."/>
            <person name="Binder M."/>
            <person name="Bloem J."/>
            <person name="Labutti K."/>
            <person name="Salamov A."/>
            <person name="Andreopoulos B."/>
            <person name="Baker S."/>
            <person name="Barry K."/>
            <person name="Bills G."/>
            <person name="Bluhm B."/>
            <person name="Cannon C."/>
            <person name="Castanera R."/>
            <person name="Culley D."/>
            <person name="Daum C."/>
            <person name="Ezra D."/>
            <person name="Gonzalez J."/>
            <person name="Henrissat B."/>
            <person name="Kuo A."/>
            <person name="Liang C."/>
            <person name="Lipzen A."/>
            <person name="Lutzoni F."/>
            <person name="Magnuson J."/>
            <person name="Mondo S."/>
            <person name="Nolan M."/>
            <person name="Ohm R."/>
            <person name="Pangilinan J."/>
            <person name="Park H.-J."/>
            <person name="Ramirez L."/>
            <person name="Alfaro M."/>
            <person name="Sun H."/>
            <person name="Tritt A."/>
            <person name="Yoshinaga Y."/>
            <person name="Zwiers L.-H."/>
            <person name="Turgeon B."/>
            <person name="Goodwin S."/>
            <person name="Spatafora J."/>
            <person name="Crous P."/>
            <person name="Grigoriev I."/>
        </authorList>
    </citation>
    <scope>NUCLEOTIDE SEQUENCE</scope>
    <source>
        <strain evidence="2">CBS 269.34</strain>
    </source>
</reference>
<dbReference type="OrthoDB" id="438553at2759"/>
<accession>A0A6A6RF28</accession>
<feature type="compositionally biased region" description="Basic and acidic residues" evidence="1">
    <location>
        <begin position="287"/>
        <end position="335"/>
    </location>
</feature>
<protein>
    <recommendedName>
        <fullName evidence="4">C3H1-type domain-containing protein</fullName>
    </recommendedName>
</protein>
<dbReference type="Gene3D" id="4.10.1000.30">
    <property type="match status" value="1"/>
</dbReference>